<keyword evidence="7" id="KW-0067">ATP-binding</keyword>
<dbReference type="Gene3D" id="3.30.565.10">
    <property type="entry name" value="Histidine kinase-like ATPase, C-terminal domain"/>
    <property type="match status" value="1"/>
</dbReference>
<dbReference type="InterPro" id="IPR050640">
    <property type="entry name" value="Bact_2-comp_sensor_kinase"/>
</dbReference>
<reference evidence="13" key="2">
    <citation type="submission" date="2013-06" db="EMBL/GenBank/DDBJ databases">
        <title>Draft genome sequence of Clostridium hylemonae (DSM 15053).</title>
        <authorList>
            <person name="Sudarsanam P."/>
            <person name="Ley R."/>
            <person name="Guruge J."/>
            <person name="Turnbaugh P.J."/>
            <person name="Mahowald M."/>
            <person name="Liep D."/>
            <person name="Gordon J."/>
        </authorList>
    </citation>
    <scope>NUCLEOTIDE SEQUENCE</scope>
    <source>
        <strain evidence="13">DSM 15053</strain>
    </source>
</reference>
<dbReference type="InterPro" id="IPR010559">
    <property type="entry name" value="Sig_transdc_His_kin_internal"/>
</dbReference>
<dbReference type="Gene3D" id="1.10.1760.20">
    <property type="match status" value="1"/>
</dbReference>
<comment type="caution">
    <text evidence="13">The sequence shown here is derived from an EMBL/GenBank/DDBJ whole genome shotgun (WGS) entry which is preliminary data.</text>
</comment>
<evidence type="ECO:0000256" key="2">
    <source>
        <dbReference type="ARBA" id="ARBA00022475"/>
    </source>
</evidence>
<comment type="subcellular location">
    <subcellularLocation>
        <location evidence="1">Cell membrane</location>
        <topology evidence="1">Multi-pass membrane protein</topology>
    </subcellularLocation>
</comment>
<dbReference type="Proteomes" id="UP000004893">
    <property type="component" value="Unassembled WGS sequence"/>
</dbReference>
<dbReference type="InterPro" id="IPR003594">
    <property type="entry name" value="HATPase_dom"/>
</dbReference>
<keyword evidence="3" id="KW-0808">Transferase</keyword>
<keyword evidence="10 11" id="KW-0472">Membrane</keyword>
<evidence type="ECO:0000256" key="7">
    <source>
        <dbReference type="ARBA" id="ARBA00022840"/>
    </source>
</evidence>
<proteinExistence type="predicted"/>
<feature type="transmembrane region" description="Helical" evidence="11">
    <location>
        <begin position="162"/>
        <end position="182"/>
    </location>
</feature>
<dbReference type="SUPFAM" id="SSF55874">
    <property type="entry name" value="ATPase domain of HSP90 chaperone/DNA topoisomerase II/histidine kinase"/>
    <property type="match status" value="1"/>
</dbReference>
<dbReference type="Pfam" id="PF07694">
    <property type="entry name" value="5TM-5TMR_LYT"/>
    <property type="match status" value="1"/>
</dbReference>
<sequence>MKKRQKRRGKRAGQAGKRALHMQTDNLIFQLILNIGLLVLVANLLSKLKIIQNIIQQERRSFKSQVLLALVFGGIIVLSTYTGIDIGSYSLNTRVIGAMTSGILGGPIVGLYASFIGAVYVYFFSEPQMFAMASAFSTVLFGLLGGGFYPYFQRGKWKYRDLFLLACFAEFCDMIALLRLASPFADALNTVLEIAVPMIVLNSIGILIFISSFNNVFIQQDIESSRQLQQASELTQKCLPLLRHGISKGENMHELASVILSETDWMGVMITDRTAILEWQQEGEEFQPGDLTSIPRVGKNAMQTGSLSTMYNVPRSSSWYEWMKEYSMIAAPFVIKGKSVGCLIVWMKKRWVFRKSELELLQHLVTLGSFQIAMAELEHQEIMRQQAELKALQFQVNPHFLFNALNTISCVCREDAQRARELLVILANYFRYNLDGSAGMVPMGEEISHVKDYLELEKGRFEDKLIVTYDVPRKMDILIPTLILQPVVENAVKYGINREGKRIVNISVKEMEEEFIVRISDKGKGFPAEVADMLEKGDTVGRSIGLSNVYKRMKSTYGEDGRIKISSSGDGSCVELCFKKGR</sequence>
<dbReference type="Pfam" id="PF06580">
    <property type="entry name" value="His_kinase"/>
    <property type="match status" value="1"/>
</dbReference>
<evidence type="ECO:0000313" key="13">
    <source>
        <dbReference type="EMBL" id="EEG74756.1"/>
    </source>
</evidence>
<feature type="transmembrane region" description="Helical" evidence="11">
    <location>
        <begin position="27"/>
        <end position="46"/>
    </location>
</feature>
<organism evidence="13 14">
    <name type="scientific">[Clostridium] hylemonae DSM 15053</name>
    <dbReference type="NCBI Taxonomy" id="553973"/>
    <lineage>
        <taxon>Bacteria</taxon>
        <taxon>Bacillati</taxon>
        <taxon>Bacillota</taxon>
        <taxon>Clostridia</taxon>
        <taxon>Lachnospirales</taxon>
        <taxon>Lachnospiraceae</taxon>
    </lineage>
</organism>
<feature type="domain" description="Histidine kinase/HSP90-like ATPase" evidence="12">
    <location>
        <begin position="475"/>
        <end position="582"/>
    </location>
</feature>
<dbReference type="GO" id="GO:0071555">
    <property type="term" value="P:cell wall organization"/>
    <property type="evidence" value="ECO:0007669"/>
    <property type="project" value="InterPro"/>
</dbReference>
<accession>C0C027</accession>
<dbReference type="eggNOG" id="COG3275">
    <property type="taxonomic scope" value="Bacteria"/>
</dbReference>
<keyword evidence="8 11" id="KW-1133">Transmembrane helix</keyword>
<keyword evidence="6 13" id="KW-0418">Kinase</keyword>
<evidence type="ECO:0000256" key="10">
    <source>
        <dbReference type="ARBA" id="ARBA00023136"/>
    </source>
</evidence>
<evidence type="ECO:0000256" key="3">
    <source>
        <dbReference type="ARBA" id="ARBA00022679"/>
    </source>
</evidence>
<evidence type="ECO:0000256" key="8">
    <source>
        <dbReference type="ARBA" id="ARBA00022989"/>
    </source>
</evidence>
<dbReference type="SUPFAM" id="SSF55781">
    <property type="entry name" value="GAF domain-like"/>
    <property type="match status" value="1"/>
</dbReference>
<protein>
    <submittedName>
        <fullName evidence="13">ATPase/histidine kinase/DNA gyrase B/HSP90 domain protein</fullName>
    </submittedName>
</protein>
<dbReference type="GO" id="GO:0005524">
    <property type="term" value="F:ATP binding"/>
    <property type="evidence" value="ECO:0007669"/>
    <property type="project" value="UniProtKB-KW"/>
</dbReference>
<evidence type="ECO:0000313" key="14">
    <source>
        <dbReference type="Proteomes" id="UP000004893"/>
    </source>
</evidence>
<dbReference type="InterPro" id="IPR036890">
    <property type="entry name" value="HATPase_C_sf"/>
</dbReference>
<evidence type="ECO:0000259" key="12">
    <source>
        <dbReference type="SMART" id="SM00387"/>
    </source>
</evidence>
<dbReference type="STRING" id="553973.CLOHYLEM_05420"/>
<feature type="transmembrane region" description="Helical" evidence="11">
    <location>
        <begin position="66"/>
        <end position="84"/>
    </location>
</feature>
<feature type="transmembrane region" description="Helical" evidence="11">
    <location>
        <begin position="129"/>
        <end position="150"/>
    </location>
</feature>
<evidence type="ECO:0000256" key="6">
    <source>
        <dbReference type="ARBA" id="ARBA00022777"/>
    </source>
</evidence>
<dbReference type="SMART" id="SM00387">
    <property type="entry name" value="HATPase_c"/>
    <property type="match status" value="1"/>
</dbReference>
<dbReference type="GO" id="GO:0005886">
    <property type="term" value="C:plasma membrane"/>
    <property type="evidence" value="ECO:0007669"/>
    <property type="project" value="UniProtKB-SubCell"/>
</dbReference>
<keyword evidence="5" id="KW-0547">Nucleotide-binding</keyword>
<evidence type="ECO:0000256" key="9">
    <source>
        <dbReference type="ARBA" id="ARBA00023012"/>
    </source>
</evidence>
<dbReference type="HOGENOM" id="CLU_020473_3_3_9"/>
<evidence type="ECO:0000256" key="1">
    <source>
        <dbReference type="ARBA" id="ARBA00004651"/>
    </source>
</evidence>
<dbReference type="PANTHER" id="PTHR34220:SF7">
    <property type="entry name" value="SENSOR HISTIDINE KINASE YPDA"/>
    <property type="match status" value="1"/>
</dbReference>
<gene>
    <name evidence="13" type="ORF">CLOHYLEM_05420</name>
</gene>
<reference evidence="13" key="1">
    <citation type="submission" date="2009-02" db="EMBL/GenBank/DDBJ databases">
        <authorList>
            <person name="Fulton L."/>
            <person name="Clifton S."/>
            <person name="Fulton B."/>
            <person name="Xu J."/>
            <person name="Minx P."/>
            <person name="Pepin K.H."/>
            <person name="Johnson M."/>
            <person name="Bhonagiri V."/>
            <person name="Nash W.E."/>
            <person name="Mardis E.R."/>
            <person name="Wilson R.K."/>
        </authorList>
    </citation>
    <scope>NUCLEOTIDE SEQUENCE [LARGE SCALE GENOMIC DNA]</scope>
    <source>
        <strain evidence="13">DSM 15053</strain>
    </source>
</reference>
<evidence type="ECO:0000256" key="11">
    <source>
        <dbReference type="SAM" id="Phobius"/>
    </source>
</evidence>
<keyword evidence="9" id="KW-0902">Two-component regulatory system</keyword>
<keyword evidence="4 11" id="KW-0812">Transmembrane</keyword>
<evidence type="ECO:0000256" key="4">
    <source>
        <dbReference type="ARBA" id="ARBA00022692"/>
    </source>
</evidence>
<feature type="transmembrane region" description="Helical" evidence="11">
    <location>
        <begin position="96"/>
        <end position="123"/>
    </location>
</feature>
<dbReference type="InterPro" id="IPR011620">
    <property type="entry name" value="Sig_transdc_His_kinase_LytS_TM"/>
</dbReference>
<keyword evidence="2" id="KW-1003">Cell membrane</keyword>
<feature type="transmembrane region" description="Helical" evidence="11">
    <location>
        <begin position="194"/>
        <end position="218"/>
    </location>
</feature>
<dbReference type="Pfam" id="PF02518">
    <property type="entry name" value="HATPase_c"/>
    <property type="match status" value="1"/>
</dbReference>
<dbReference type="EMBL" id="ABYI02000019">
    <property type="protein sequence ID" value="EEG74756.1"/>
    <property type="molecule type" value="Genomic_DNA"/>
</dbReference>
<dbReference type="PANTHER" id="PTHR34220">
    <property type="entry name" value="SENSOR HISTIDINE KINASE YPDA"/>
    <property type="match status" value="1"/>
</dbReference>
<name>C0C027_9FIRM</name>
<dbReference type="AlphaFoldDB" id="C0C027"/>
<evidence type="ECO:0000256" key="5">
    <source>
        <dbReference type="ARBA" id="ARBA00022741"/>
    </source>
</evidence>
<dbReference type="GO" id="GO:0000155">
    <property type="term" value="F:phosphorelay sensor kinase activity"/>
    <property type="evidence" value="ECO:0007669"/>
    <property type="project" value="InterPro"/>
</dbReference>
<keyword evidence="14" id="KW-1185">Reference proteome</keyword>